<reference evidence="1 2" key="1">
    <citation type="submission" date="2020-08" db="EMBL/GenBank/DDBJ databases">
        <title>Cohnella phylogeny.</title>
        <authorList>
            <person name="Dunlap C."/>
        </authorList>
    </citation>
    <scope>NUCLEOTIDE SEQUENCE [LARGE SCALE GENOMIC DNA]</scope>
    <source>
        <strain evidence="1 2">DSM 28246</strain>
    </source>
</reference>
<organism evidence="1 2">
    <name type="scientific">Cohnella nanjingensis</name>
    <dbReference type="NCBI Taxonomy" id="1387779"/>
    <lineage>
        <taxon>Bacteria</taxon>
        <taxon>Bacillati</taxon>
        <taxon>Bacillota</taxon>
        <taxon>Bacilli</taxon>
        <taxon>Bacillales</taxon>
        <taxon>Paenibacillaceae</taxon>
        <taxon>Cohnella</taxon>
    </lineage>
</organism>
<comment type="caution">
    <text evidence="1">The sequence shown here is derived from an EMBL/GenBank/DDBJ whole genome shotgun (WGS) entry which is preliminary data.</text>
</comment>
<dbReference type="RefSeq" id="WP_185671287.1">
    <property type="nucleotide sequence ID" value="NZ_JACJVP010000039.1"/>
</dbReference>
<sequence>MKWPNQPVQKPDESFFSYMLRLAEMNDIMSYRINLGLTGVRFRKYNPNILSAVEIAKGKLNEVLFDFDIHKWLVQKKDSKNVNIRKIRFRLRGNFIIVLTRKRKIKY</sequence>
<protein>
    <submittedName>
        <fullName evidence="1">Uncharacterized protein</fullName>
    </submittedName>
</protein>
<dbReference type="AlphaFoldDB" id="A0A7X0VGS8"/>
<dbReference type="Proteomes" id="UP000547209">
    <property type="component" value="Unassembled WGS sequence"/>
</dbReference>
<gene>
    <name evidence="1" type="ORF">H7C19_22325</name>
</gene>
<name>A0A7X0VGS8_9BACL</name>
<proteinExistence type="predicted"/>
<accession>A0A7X0VGS8</accession>
<evidence type="ECO:0000313" key="2">
    <source>
        <dbReference type="Proteomes" id="UP000547209"/>
    </source>
</evidence>
<evidence type="ECO:0000313" key="1">
    <source>
        <dbReference type="EMBL" id="MBB6673420.1"/>
    </source>
</evidence>
<dbReference type="EMBL" id="JACJVP010000039">
    <property type="protein sequence ID" value="MBB6673420.1"/>
    <property type="molecule type" value="Genomic_DNA"/>
</dbReference>
<keyword evidence="2" id="KW-1185">Reference proteome</keyword>